<reference evidence="19 20" key="1">
    <citation type="journal article" date="2020" name="IScience">
        <title>Genome Sequencing of the Endangered Kingdonia uniflora (Circaeasteraceae, Ranunculales) Reveals Potential Mechanisms of Evolutionary Specialization.</title>
        <authorList>
            <person name="Sun Y."/>
            <person name="Deng T."/>
            <person name="Zhang A."/>
            <person name="Moore M.J."/>
            <person name="Landis J.B."/>
            <person name="Lin N."/>
            <person name="Zhang H."/>
            <person name="Zhang X."/>
            <person name="Huang J."/>
            <person name="Zhang X."/>
            <person name="Sun H."/>
            <person name="Wang H."/>
        </authorList>
    </citation>
    <scope>NUCLEOTIDE SEQUENCE [LARGE SCALE GENOMIC DNA]</scope>
    <source>
        <strain evidence="19">TB1705</strain>
        <tissue evidence="19">Leaf</tissue>
    </source>
</reference>
<evidence type="ECO:0000256" key="4">
    <source>
        <dbReference type="ARBA" id="ARBA00012483"/>
    </source>
</evidence>
<evidence type="ECO:0000256" key="2">
    <source>
        <dbReference type="ARBA" id="ARBA00004167"/>
    </source>
</evidence>
<proteinExistence type="inferred from homology"/>
<keyword evidence="5" id="KW-0808">Transferase</keyword>
<sequence length="403" mass="45987">MNQEEGILFRIFPVIFFVIFSYVEAQNSPSQANTSTPDIGTSFRPSVAIVIGILSIMFSLTFLLLIYAKFCHATPPDVANPDTTDQNRVLIRTRSTRFSGIDKTVIESLPFFRFSSLKGSRKGLECSVCLSKFEDTEILRLLPKCKHAFHISCVDQWLESHSSCPLCRFRVDPEDHSIFTCSNSLRFSGIHSDLTNDLNLELFVRREEDDHGSSRFSVGSSFRKIEKGEKEEILLNEDDENIKEDKKLLRKFKHKIILSDVIVKNRWSDVNSSDFMFMNSEMLNAMSSKRFTSASSSTHENTMKTKEAISSIDRSNSASGPSGSKFMVPSGKRSMSEIINLPRFEGFGMRSRSTKESPIDGNIAREERMKELWFPIARRTLQWFAGREKKLNQSQYSRQLSIV</sequence>
<keyword evidence="7" id="KW-0479">Metal-binding</keyword>
<feature type="domain" description="RING-type" evidence="18">
    <location>
        <begin position="126"/>
        <end position="168"/>
    </location>
</feature>
<evidence type="ECO:0000256" key="6">
    <source>
        <dbReference type="ARBA" id="ARBA00022692"/>
    </source>
</evidence>
<keyword evidence="6 17" id="KW-0812">Transmembrane</keyword>
<evidence type="ECO:0000256" key="5">
    <source>
        <dbReference type="ARBA" id="ARBA00022679"/>
    </source>
</evidence>
<evidence type="ECO:0000256" key="1">
    <source>
        <dbReference type="ARBA" id="ARBA00000900"/>
    </source>
</evidence>
<comment type="catalytic activity">
    <reaction evidence="1">
        <text>S-ubiquitinyl-[E2 ubiquitin-conjugating enzyme]-L-cysteine + [acceptor protein]-L-lysine = [E2 ubiquitin-conjugating enzyme]-L-cysteine + N(6)-ubiquitinyl-[acceptor protein]-L-lysine.</text>
        <dbReference type="EC" id="2.3.2.27"/>
    </reaction>
</comment>
<keyword evidence="13 17" id="KW-0472">Membrane</keyword>
<dbReference type="CDD" id="cd16461">
    <property type="entry name" value="RING-H2_EL5-like"/>
    <property type="match status" value="1"/>
</dbReference>
<protein>
    <recommendedName>
        <fullName evidence="4">RING-type E3 ubiquitin transferase</fullName>
        <ecNumber evidence="4">2.3.2.27</ecNumber>
    </recommendedName>
</protein>
<dbReference type="Proteomes" id="UP000541444">
    <property type="component" value="Unassembled WGS sequence"/>
</dbReference>
<dbReference type="InterPro" id="IPR013083">
    <property type="entry name" value="Znf_RING/FYVE/PHD"/>
</dbReference>
<comment type="caution">
    <text evidence="19">The sequence shown here is derived from an EMBL/GenBank/DDBJ whole genome shotgun (WGS) entry which is preliminary data.</text>
</comment>
<evidence type="ECO:0000313" key="19">
    <source>
        <dbReference type="EMBL" id="KAF6164212.1"/>
    </source>
</evidence>
<dbReference type="OrthoDB" id="8062037at2759"/>
<evidence type="ECO:0000256" key="9">
    <source>
        <dbReference type="ARBA" id="ARBA00022771"/>
    </source>
</evidence>
<evidence type="ECO:0000256" key="3">
    <source>
        <dbReference type="ARBA" id="ARBA00004906"/>
    </source>
</evidence>
<dbReference type="EC" id="2.3.2.27" evidence="4"/>
<dbReference type="Pfam" id="PF13639">
    <property type="entry name" value="zf-RING_2"/>
    <property type="match status" value="1"/>
</dbReference>
<evidence type="ECO:0000256" key="17">
    <source>
        <dbReference type="SAM" id="Phobius"/>
    </source>
</evidence>
<comment type="similarity">
    <text evidence="14">Belongs to the RING-type zinc finger family. ATL subfamily.</text>
</comment>
<dbReference type="GO" id="GO:0008270">
    <property type="term" value="F:zinc ion binding"/>
    <property type="evidence" value="ECO:0007669"/>
    <property type="project" value="UniProtKB-KW"/>
</dbReference>
<comment type="subcellular location">
    <subcellularLocation>
        <location evidence="2">Membrane</location>
        <topology evidence="2">Single-pass membrane protein</topology>
    </subcellularLocation>
</comment>
<dbReference type="AlphaFoldDB" id="A0A7J7NB68"/>
<dbReference type="SMART" id="SM00184">
    <property type="entry name" value="RING"/>
    <property type="match status" value="1"/>
</dbReference>
<evidence type="ECO:0000256" key="14">
    <source>
        <dbReference type="ARBA" id="ARBA00024209"/>
    </source>
</evidence>
<dbReference type="PANTHER" id="PTHR46539">
    <property type="entry name" value="E3 UBIQUITIN-PROTEIN LIGASE ATL42"/>
    <property type="match status" value="1"/>
</dbReference>
<evidence type="ECO:0000256" key="16">
    <source>
        <dbReference type="SAM" id="MobiDB-lite"/>
    </source>
</evidence>
<dbReference type="Gene3D" id="3.30.40.10">
    <property type="entry name" value="Zinc/RING finger domain, C3HC4 (zinc finger)"/>
    <property type="match status" value="1"/>
</dbReference>
<dbReference type="EMBL" id="JACGCM010000938">
    <property type="protein sequence ID" value="KAF6164212.1"/>
    <property type="molecule type" value="Genomic_DNA"/>
</dbReference>
<keyword evidence="9 15" id="KW-0863">Zinc-finger</keyword>
<evidence type="ECO:0000313" key="20">
    <source>
        <dbReference type="Proteomes" id="UP000541444"/>
    </source>
</evidence>
<dbReference type="SUPFAM" id="SSF57850">
    <property type="entry name" value="RING/U-box"/>
    <property type="match status" value="1"/>
</dbReference>
<comment type="pathway">
    <text evidence="3">Protein modification; protein ubiquitination.</text>
</comment>
<evidence type="ECO:0000259" key="18">
    <source>
        <dbReference type="PROSITE" id="PS50089"/>
    </source>
</evidence>
<dbReference type="GO" id="GO:0016020">
    <property type="term" value="C:membrane"/>
    <property type="evidence" value="ECO:0007669"/>
    <property type="project" value="UniProtKB-SubCell"/>
</dbReference>
<keyword evidence="20" id="KW-1185">Reference proteome</keyword>
<keyword evidence="8" id="KW-0732">Signal</keyword>
<feature type="compositionally biased region" description="Polar residues" evidence="16">
    <location>
        <begin position="312"/>
        <end position="322"/>
    </location>
</feature>
<name>A0A7J7NB68_9MAGN</name>
<feature type="region of interest" description="Disordered" evidence="16">
    <location>
        <begin position="292"/>
        <end position="330"/>
    </location>
</feature>
<keyword evidence="11" id="KW-0862">Zinc</keyword>
<feature type="transmembrane region" description="Helical" evidence="17">
    <location>
        <begin position="7"/>
        <end position="23"/>
    </location>
</feature>
<gene>
    <name evidence="19" type="ORF">GIB67_010182</name>
</gene>
<evidence type="ECO:0000256" key="10">
    <source>
        <dbReference type="ARBA" id="ARBA00022786"/>
    </source>
</evidence>
<dbReference type="InterPro" id="IPR001841">
    <property type="entry name" value="Znf_RING"/>
</dbReference>
<dbReference type="PANTHER" id="PTHR46539:SF1">
    <property type="entry name" value="E3 UBIQUITIN-PROTEIN LIGASE ATL42"/>
    <property type="match status" value="1"/>
</dbReference>
<organism evidence="19 20">
    <name type="scientific">Kingdonia uniflora</name>
    <dbReference type="NCBI Taxonomy" id="39325"/>
    <lineage>
        <taxon>Eukaryota</taxon>
        <taxon>Viridiplantae</taxon>
        <taxon>Streptophyta</taxon>
        <taxon>Embryophyta</taxon>
        <taxon>Tracheophyta</taxon>
        <taxon>Spermatophyta</taxon>
        <taxon>Magnoliopsida</taxon>
        <taxon>Ranunculales</taxon>
        <taxon>Circaeasteraceae</taxon>
        <taxon>Kingdonia</taxon>
    </lineage>
</organism>
<keyword evidence="10" id="KW-0833">Ubl conjugation pathway</keyword>
<evidence type="ECO:0000256" key="8">
    <source>
        <dbReference type="ARBA" id="ARBA00022729"/>
    </source>
</evidence>
<evidence type="ECO:0000256" key="7">
    <source>
        <dbReference type="ARBA" id="ARBA00022723"/>
    </source>
</evidence>
<evidence type="ECO:0000256" key="11">
    <source>
        <dbReference type="ARBA" id="ARBA00022833"/>
    </source>
</evidence>
<dbReference type="PROSITE" id="PS50089">
    <property type="entry name" value="ZF_RING_2"/>
    <property type="match status" value="1"/>
</dbReference>
<keyword evidence="12 17" id="KW-1133">Transmembrane helix</keyword>
<evidence type="ECO:0000256" key="15">
    <source>
        <dbReference type="PROSITE-ProRule" id="PRU00175"/>
    </source>
</evidence>
<dbReference type="FunFam" id="3.30.40.10:FF:000285">
    <property type="entry name" value="RING-H2 finger protein ATL43"/>
    <property type="match status" value="1"/>
</dbReference>
<evidence type="ECO:0000256" key="12">
    <source>
        <dbReference type="ARBA" id="ARBA00022989"/>
    </source>
</evidence>
<dbReference type="GO" id="GO:0061630">
    <property type="term" value="F:ubiquitin protein ligase activity"/>
    <property type="evidence" value="ECO:0007669"/>
    <property type="project" value="UniProtKB-EC"/>
</dbReference>
<accession>A0A7J7NB68</accession>
<feature type="transmembrane region" description="Helical" evidence="17">
    <location>
        <begin position="43"/>
        <end position="67"/>
    </location>
</feature>
<evidence type="ECO:0000256" key="13">
    <source>
        <dbReference type="ARBA" id="ARBA00023136"/>
    </source>
</evidence>